<organism evidence="3 4">
    <name type="scientific">Paenactinomyces guangxiensis</name>
    <dbReference type="NCBI Taxonomy" id="1490290"/>
    <lineage>
        <taxon>Bacteria</taxon>
        <taxon>Bacillati</taxon>
        <taxon>Bacillota</taxon>
        <taxon>Bacilli</taxon>
        <taxon>Bacillales</taxon>
        <taxon>Thermoactinomycetaceae</taxon>
        <taxon>Paenactinomyces</taxon>
    </lineage>
</organism>
<dbReference type="NCBIfam" id="TIGR00350">
    <property type="entry name" value="lytR_cpsA_psr"/>
    <property type="match status" value="1"/>
</dbReference>
<dbReference type="RefSeq" id="WP_181753998.1">
    <property type="nucleotide sequence ID" value="NZ_JACEIQ010000021.1"/>
</dbReference>
<evidence type="ECO:0000313" key="4">
    <source>
        <dbReference type="Proteomes" id="UP000535491"/>
    </source>
</evidence>
<protein>
    <submittedName>
        <fullName evidence="3">LCP family protein</fullName>
    </submittedName>
</protein>
<comment type="similarity">
    <text evidence="1">Belongs to the LytR/CpsA/Psr (LCP) family.</text>
</comment>
<dbReference type="PANTHER" id="PTHR33392:SF6">
    <property type="entry name" value="POLYISOPRENYL-TEICHOIC ACID--PEPTIDOGLYCAN TEICHOIC ACID TRANSFERASE TAGU"/>
    <property type="match status" value="1"/>
</dbReference>
<dbReference type="Gene3D" id="3.40.630.190">
    <property type="entry name" value="LCP protein"/>
    <property type="match status" value="1"/>
</dbReference>
<dbReference type="InterPro" id="IPR050922">
    <property type="entry name" value="LytR/CpsA/Psr_CW_biosynth"/>
</dbReference>
<sequence length="286" mass="32375">MTANRVYEPPTQTKSEKREKKVIIDQDPAALLLLGVDERNGDIGRSDTIIIATMNPHQKTVLLTNIPRDTLVQIPGRAGKDKINHSYAYGGVKLTRQTVENFLDFPIDGYVKVNMQGLEKIVDELNGIVVNVPFDFTYEGFDFKKGKMTLSGKEALAFARMRKADPHGDFGRIRRQQEVIRGIIQKGTQLRSIAKLDNLLEQLGTNMKTDIRPLTLFRLQRIYSNIEENDISSVSFRGRDTTIGGIYYFQISEAEISRVRNILAGHIELEPLEMDVTQNNSPSHTR</sequence>
<feature type="domain" description="Cell envelope-related transcriptional attenuator" evidence="2">
    <location>
        <begin position="45"/>
        <end position="186"/>
    </location>
</feature>
<comment type="caution">
    <text evidence="3">The sequence shown here is derived from an EMBL/GenBank/DDBJ whole genome shotgun (WGS) entry which is preliminary data.</text>
</comment>
<gene>
    <name evidence="3" type="ORF">H1191_17005</name>
</gene>
<accession>A0A7W2AA81</accession>
<dbReference type="Pfam" id="PF03816">
    <property type="entry name" value="LytR_cpsA_psr"/>
    <property type="match status" value="1"/>
</dbReference>
<evidence type="ECO:0000259" key="2">
    <source>
        <dbReference type="Pfam" id="PF03816"/>
    </source>
</evidence>
<reference evidence="3 4" key="1">
    <citation type="submission" date="2020-07" db="EMBL/GenBank/DDBJ databases">
        <authorList>
            <person name="Feng H."/>
        </authorList>
    </citation>
    <scope>NUCLEOTIDE SEQUENCE [LARGE SCALE GENOMIC DNA]</scope>
    <source>
        <strain evidence="4">s-10</strain>
    </source>
</reference>
<dbReference type="InterPro" id="IPR004474">
    <property type="entry name" value="LytR_CpsA_psr"/>
</dbReference>
<dbReference type="Proteomes" id="UP000535491">
    <property type="component" value="Unassembled WGS sequence"/>
</dbReference>
<dbReference type="EMBL" id="JACEIQ010000021">
    <property type="protein sequence ID" value="MBA4495992.1"/>
    <property type="molecule type" value="Genomic_DNA"/>
</dbReference>
<keyword evidence="4" id="KW-1185">Reference proteome</keyword>
<proteinExistence type="inferred from homology"/>
<evidence type="ECO:0000256" key="1">
    <source>
        <dbReference type="ARBA" id="ARBA00006068"/>
    </source>
</evidence>
<dbReference type="PANTHER" id="PTHR33392">
    <property type="entry name" value="POLYISOPRENYL-TEICHOIC ACID--PEPTIDOGLYCAN TEICHOIC ACID TRANSFERASE TAGU"/>
    <property type="match status" value="1"/>
</dbReference>
<name>A0A7W2AA81_9BACL</name>
<evidence type="ECO:0000313" key="3">
    <source>
        <dbReference type="EMBL" id="MBA4495992.1"/>
    </source>
</evidence>
<dbReference type="AlphaFoldDB" id="A0A7W2AA81"/>